<evidence type="ECO:0000313" key="1">
    <source>
        <dbReference type="EMBL" id="OGF98878.1"/>
    </source>
</evidence>
<proteinExistence type="predicted"/>
<name>A0A1F5YFB7_9BACT</name>
<dbReference type="Proteomes" id="UP000177396">
    <property type="component" value="Unassembled WGS sequence"/>
</dbReference>
<sequence>MDDLFEKYKQRINSLPISEEEKDKLFNNFATELQFNLTNAFADTLTDEQLKKIDEAVNDEETLRIYFSILNESLELPEFLDFIEQTYTDIMTKTLSSLPEFTNQPSLK</sequence>
<gene>
    <name evidence="1" type="ORF">A2153_03980</name>
</gene>
<accession>A0A1F5YFB7</accession>
<reference evidence="1 2" key="1">
    <citation type="journal article" date="2016" name="Nat. Commun.">
        <title>Thousands of microbial genomes shed light on interconnected biogeochemical processes in an aquifer system.</title>
        <authorList>
            <person name="Anantharaman K."/>
            <person name="Brown C.T."/>
            <person name="Hug L.A."/>
            <person name="Sharon I."/>
            <person name="Castelle C.J."/>
            <person name="Probst A.J."/>
            <person name="Thomas B.C."/>
            <person name="Singh A."/>
            <person name="Wilkins M.J."/>
            <person name="Karaoz U."/>
            <person name="Brodie E.L."/>
            <person name="Williams K.H."/>
            <person name="Hubbard S.S."/>
            <person name="Banfield J.F."/>
        </authorList>
    </citation>
    <scope>NUCLEOTIDE SEQUENCE [LARGE SCALE GENOMIC DNA]</scope>
</reference>
<protein>
    <submittedName>
        <fullName evidence="1">Uncharacterized protein</fullName>
    </submittedName>
</protein>
<dbReference type="EMBL" id="MFJB01000081">
    <property type="protein sequence ID" value="OGF98878.1"/>
    <property type="molecule type" value="Genomic_DNA"/>
</dbReference>
<evidence type="ECO:0000313" key="2">
    <source>
        <dbReference type="Proteomes" id="UP000177396"/>
    </source>
</evidence>
<dbReference type="AlphaFoldDB" id="A0A1F5YFB7"/>
<organism evidence="1 2">
    <name type="scientific">Candidatus Gottesmanbacteria bacterium RBG_16_38_7b</name>
    <dbReference type="NCBI Taxonomy" id="1798372"/>
    <lineage>
        <taxon>Bacteria</taxon>
        <taxon>Candidatus Gottesmaniibacteriota</taxon>
    </lineage>
</organism>
<comment type="caution">
    <text evidence="1">The sequence shown here is derived from an EMBL/GenBank/DDBJ whole genome shotgun (WGS) entry which is preliminary data.</text>
</comment>